<feature type="compositionally biased region" description="Polar residues" evidence="1">
    <location>
        <begin position="68"/>
        <end position="83"/>
    </location>
</feature>
<organism evidence="3 4">
    <name type="scientific">Stachybotrys elegans</name>
    <dbReference type="NCBI Taxonomy" id="80388"/>
    <lineage>
        <taxon>Eukaryota</taxon>
        <taxon>Fungi</taxon>
        <taxon>Dikarya</taxon>
        <taxon>Ascomycota</taxon>
        <taxon>Pezizomycotina</taxon>
        <taxon>Sordariomycetes</taxon>
        <taxon>Hypocreomycetidae</taxon>
        <taxon>Hypocreales</taxon>
        <taxon>Stachybotryaceae</taxon>
        <taxon>Stachybotrys</taxon>
    </lineage>
</organism>
<proteinExistence type="predicted"/>
<dbReference type="Proteomes" id="UP000813444">
    <property type="component" value="Unassembled WGS sequence"/>
</dbReference>
<feature type="region of interest" description="Disordered" evidence="1">
    <location>
        <begin position="130"/>
        <end position="149"/>
    </location>
</feature>
<keyword evidence="2" id="KW-0472">Membrane</keyword>
<feature type="compositionally biased region" description="Low complexity" evidence="1">
    <location>
        <begin position="99"/>
        <end position="110"/>
    </location>
</feature>
<gene>
    <name evidence="3" type="ORF">B0I35DRAFT_465160</name>
</gene>
<keyword evidence="2" id="KW-1133">Transmembrane helix</keyword>
<reference evidence="3" key="1">
    <citation type="journal article" date="2021" name="Nat. Commun.">
        <title>Genetic determinants of endophytism in the Arabidopsis root mycobiome.</title>
        <authorList>
            <person name="Mesny F."/>
            <person name="Miyauchi S."/>
            <person name="Thiergart T."/>
            <person name="Pickel B."/>
            <person name="Atanasova L."/>
            <person name="Karlsson M."/>
            <person name="Huettel B."/>
            <person name="Barry K.W."/>
            <person name="Haridas S."/>
            <person name="Chen C."/>
            <person name="Bauer D."/>
            <person name="Andreopoulos W."/>
            <person name="Pangilinan J."/>
            <person name="LaButti K."/>
            <person name="Riley R."/>
            <person name="Lipzen A."/>
            <person name="Clum A."/>
            <person name="Drula E."/>
            <person name="Henrissat B."/>
            <person name="Kohler A."/>
            <person name="Grigoriev I.V."/>
            <person name="Martin F.M."/>
            <person name="Hacquard S."/>
        </authorList>
    </citation>
    <scope>NUCLEOTIDE SEQUENCE</scope>
    <source>
        <strain evidence="3">MPI-CAGE-CH-0235</strain>
    </source>
</reference>
<dbReference type="AlphaFoldDB" id="A0A8K0SHU3"/>
<evidence type="ECO:0000313" key="4">
    <source>
        <dbReference type="Proteomes" id="UP000813444"/>
    </source>
</evidence>
<comment type="caution">
    <text evidence="3">The sequence shown here is derived from an EMBL/GenBank/DDBJ whole genome shotgun (WGS) entry which is preliminary data.</text>
</comment>
<protein>
    <submittedName>
        <fullName evidence="3">Uncharacterized protein</fullName>
    </submittedName>
</protein>
<keyword evidence="2" id="KW-0812">Transmembrane</keyword>
<evidence type="ECO:0000256" key="1">
    <source>
        <dbReference type="SAM" id="MobiDB-lite"/>
    </source>
</evidence>
<evidence type="ECO:0000313" key="3">
    <source>
        <dbReference type="EMBL" id="KAH7304531.1"/>
    </source>
</evidence>
<name>A0A8K0SHU3_9HYPO</name>
<sequence length="149" mass="16364">MAPVSNTSHLVRRTDSTTRSIAIGLTIGLALLALTVVITWVMHCQRKKLRKKVDADLKEIRGRRAREAQNNGSATTLPQYSENAQKDDIPLPSFEASMPQQPQQQSPQQQGAASIFTAIYQRLGMDSLQAMEKPSGAQHLGDTEAVVPR</sequence>
<evidence type="ECO:0000256" key="2">
    <source>
        <dbReference type="SAM" id="Phobius"/>
    </source>
</evidence>
<accession>A0A8K0SHU3</accession>
<feature type="transmembrane region" description="Helical" evidence="2">
    <location>
        <begin position="20"/>
        <end position="42"/>
    </location>
</feature>
<feature type="region of interest" description="Disordered" evidence="1">
    <location>
        <begin position="61"/>
        <end position="112"/>
    </location>
</feature>
<dbReference type="EMBL" id="JAGPNK010000022">
    <property type="protein sequence ID" value="KAH7304531.1"/>
    <property type="molecule type" value="Genomic_DNA"/>
</dbReference>
<keyword evidence="4" id="KW-1185">Reference proteome</keyword>